<accession>A0A0G4KB22</accession>
<dbReference type="PANTHER" id="PTHR22911:SF6">
    <property type="entry name" value="SOLUTE CARRIER FAMILY 35 MEMBER G1"/>
    <property type="match status" value="1"/>
</dbReference>
<evidence type="ECO:0000256" key="2">
    <source>
        <dbReference type="ARBA" id="ARBA00022692"/>
    </source>
</evidence>
<reference evidence="8" key="1">
    <citation type="submission" date="2015-04" db="EMBL/GenBank/DDBJ databases">
        <authorList>
            <person name="Mushtaq Mamoona"/>
        </authorList>
    </citation>
    <scope>NUCLEOTIDE SEQUENCE [LARGE SCALE GENOMIC DNA]</scope>
    <source>
        <strain evidence="8">AN4859/03</strain>
    </source>
</reference>
<dbReference type="Proteomes" id="UP000043763">
    <property type="component" value="Unassembled WGS sequence"/>
</dbReference>
<evidence type="ECO:0000256" key="3">
    <source>
        <dbReference type="ARBA" id="ARBA00022989"/>
    </source>
</evidence>
<feature type="transmembrane region" description="Helical" evidence="5">
    <location>
        <begin position="42"/>
        <end position="59"/>
    </location>
</feature>
<proteinExistence type="predicted"/>
<feature type="transmembrane region" description="Helical" evidence="5">
    <location>
        <begin position="151"/>
        <end position="171"/>
    </location>
</feature>
<dbReference type="PANTHER" id="PTHR22911">
    <property type="entry name" value="ACYL-MALONYL CONDENSING ENZYME-RELATED"/>
    <property type="match status" value="1"/>
</dbReference>
<comment type="subcellular location">
    <subcellularLocation>
        <location evidence="1">Membrane</location>
        <topology evidence="1">Multi-pass membrane protein</topology>
    </subcellularLocation>
</comment>
<dbReference type="AlphaFoldDB" id="A0A0G4KB22"/>
<evidence type="ECO:0000256" key="1">
    <source>
        <dbReference type="ARBA" id="ARBA00004141"/>
    </source>
</evidence>
<dbReference type="EMBL" id="CVLB01000003">
    <property type="protein sequence ID" value="CRF35299.1"/>
    <property type="molecule type" value="Genomic_DNA"/>
</dbReference>
<dbReference type="RefSeq" id="WP_048595949.1">
    <property type="nucleotide sequence ID" value="NZ_CVLB01000003.1"/>
</dbReference>
<feature type="transmembrane region" description="Helical" evidence="5">
    <location>
        <begin position="210"/>
        <end position="229"/>
    </location>
</feature>
<dbReference type="OrthoDB" id="5148831at2"/>
<keyword evidence="2 5" id="KW-0812">Transmembrane</keyword>
<dbReference type="SUPFAM" id="SSF103481">
    <property type="entry name" value="Multidrug resistance efflux transporter EmrE"/>
    <property type="match status" value="2"/>
</dbReference>
<dbReference type="InterPro" id="IPR037185">
    <property type="entry name" value="EmrE-like"/>
</dbReference>
<feature type="transmembrane region" description="Helical" evidence="5">
    <location>
        <begin position="183"/>
        <end position="204"/>
    </location>
</feature>
<evidence type="ECO:0000256" key="4">
    <source>
        <dbReference type="ARBA" id="ARBA00023136"/>
    </source>
</evidence>
<dbReference type="InterPro" id="IPR000620">
    <property type="entry name" value="EamA_dom"/>
</dbReference>
<evidence type="ECO:0000313" key="7">
    <source>
        <dbReference type="EMBL" id="CRF35299.1"/>
    </source>
</evidence>
<feature type="domain" description="EamA" evidence="6">
    <location>
        <begin position="11"/>
        <end position="143"/>
    </location>
</feature>
<feature type="transmembrane region" description="Helical" evidence="5">
    <location>
        <begin position="71"/>
        <end position="92"/>
    </location>
</feature>
<evidence type="ECO:0000256" key="5">
    <source>
        <dbReference type="SAM" id="Phobius"/>
    </source>
</evidence>
<feature type="transmembrane region" description="Helical" evidence="5">
    <location>
        <begin position="264"/>
        <end position="283"/>
    </location>
</feature>
<keyword evidence="3 5" id="KW-1133">Transmembrane helix</keyword>
<evidence type="ECO:0000313" key="8">
    <source>
        <dbReference type="Proteomes" id="UP000043763"/>
    </source>
</evidence>
<dbReference type="GO" id="GO:0016020">
    <property type="term" value="C:membrane"/>
    <property type="evidence" value="ECO:0007669"/>
    <property type="project" value="UniProtKB-SubCell"/>
</dbReference>
<feature type="transmembrane region" description="Helical" evidence="5">
    <location>
        <begin position="241"/>
        <end position="258"/>
    </location>
</feature>
<evidence type="ECO:0000259" key="6">
    <source>
        <dbReference type="Pfam" id="PF00892"/>
    </source>
</evidence>
<gene>
    <name evidence="7" type="ORF">BRSU_2561</name>
</gene>
<dbReference type="Pfam" id="PF00892">
    <property type="entry name" value="EamA"/>
    <property type="match status" value="2"/>
</dbReference>
<dbReference type="Gene3D" id="1.10.3730.20">
    <property type="match status" value="1"/>
</dbReference>
<keyword evidence="8" id="KW-1185">Reference proteome</keyword>
<feature type="transmembrane region" description="Helical" evidence="5">
    <location>
        <begin position="12"/>
        <end position="30"/>
    </location>
</feature>
<name>A0A0G4KB22_9SPIR</name>
<keyword evidence="4 5" id="KW-0472">Membrane</keyword>
<feature type="transmembrane region" description="Helical" evidence="5">
    <location>
        <begin position="127"/>
        <end position="145"/>
    </location>
</feature>
<protein>
    <submittedName>
        <fullName evidence="7">Transporter</fullName>
    </submittedName>
</protein>
<organism evidence="7 8">
    <name type="scientific">Brachyspira suanatina</name>
    <dbReference type="NCBI Taxonomy" id="381802"/>
    <lineage>
        <taxon>Bacteria</taxon>
        <taxon>Pseudomonadati</taxon>
        <taxon>Spirochaetota</taxon>
        <taxon>Spirochaetia</taxon>
        <taxon>Brachyspirales</taxon>
        <taxon>Brachyspiraceae</taxon>
        <taxon>Brachyspira</taxon>
    </lineage>
</organism>
<sequence>MINDSNNNIKLGSLFIMFSALSFSIMEIAVKISGSNIPVMEQVFARNFITLFISAFVMIKDKEKPFPDKRNILSIICRSISGYLGIICYFYATNNMVLADASVLQKTSPFWSSFFAFILIKEKVLKMQWIGMIIAAIGSIFIIKPTMSSNVFPAVIALSAAMFAGISYAIIGSLKGKESNSLIIFYFSLFSCIFSLFFVKSFVVPNLFEVLLLLLIGIFAGFGQFFLTIAYKKAPVSAVSIYNYTGVIFSYIFSVFLFKERVDIYSIIGMALTIFAALLVYFYKNKVYIKN</sequence>
<feature type="domain" description="EamA" evidence="6">
    <location>
        <begin position="154"/>
        <end position="281"/>
    </location>
</feature>